<reference evidence="6 7" key="1">
    <citation type="submission" date="2023-11" db="EMBL/GenBank/DDBJ databases">
        <title>Dfirmibasis_genome.</title>
        <authorList>
            <person name="Edelbroek B."/>
            <person name="Kjellin J."/>
            <person name="Jerlstrom-Hultqvist J."/>
            <person name="Soderbom F."/>
        </authorList>
    </citation>
    <scope>NUCLEOTIDE SEQUENCE [LARGE SCALE GENOMIC DNA]</scope>
    <source>
        <strain evidence="6 7">TNS-C-14</strain>
    </source>
</reference>
<dbReference type="Pfam" id="PF00526">
    <property type="entry name" value="Dicty_CTDC"/>
    <property type="match status" value="6"/>
</dbReference>
<evidence type="ECO:0000259" key="5">
    <source>
        <dbReference type="PROSITE" id="PS51820"/>
    </source>
</evidence>
<dbReference type="AlphaFoldDB" id="A0AAN7U2U9"/>
<name>A0AAN7U2U9_9MYCE</name>
<keyword evidence="2 4" id="KW-0732">Signal</keyword>
<dbReference type="InterPro" id="IPR051154">
    <property type="entry name" value="Prespore-cell_inducing_factor"/>
</dbReference>
<dbReference type="InterPro" id="IPR011658">
    <property type="entry name" value="PA14_dom"/>
</dbReference>
<protein>
    <recommendedName>
        <fullName evidence="5">PA14 domain-containing protein</fullName>
    </recommendedName>
</protein>
<sequence>MKLSFIVLILFLIILKINSQSTLTLNGLFYDNTPSRDPDFQSTVSGVVKNLVLPGLGMDGTPTYCCGNSPTINIHNTSTFYSWFHNNPGVNLPIQKDIILTQSTTNPNIYQYTNYTFFPLDGLGFDDPTLYPSETIYYDSHGNPHNFHFCLQIHNQFQYHLGDVFDFSGDDDVWVFINNQLVVDLGGIHAIASASVMLDTLGLTVGNNYDFDFFYCERHTTESEIVISTSLKFVCPYYDACNVCQGDNTSCCLPSNCDNNPILIGQCINATCVNGFCVKQPPGCPSTQSCYDGLCTPGVGCSQVPRVCADLNPCTSDSCSSELNSCVFTPIPNCVTCGEGACVTTDLCNVQTCINNTCVSVPKDCSNPNQCDTDGCVSPLGMCTHTPKNCSDDDDCTIDSCSATNGSCLHEPLDNCIECQNIQCITTDKCNPKICIGGTDCNSTVKSCNDGNYCTMDLCSSPDGTCSNIPIENCENCRSSGCITTDLCNVQHCINGSCVSVPKECDDGLFCTTDTCSLGICIFTPIPNCVNCDWNIGCITTDKCIPQVCSSDNSSCVGDPLNCSDGNYCSNDSCFDGQCNSVPIVGCINCKGIGCYNNESCETITCSTDGLSCVSTPYNCDDDNLCTEDFCTITGCEHHQIANCTNCVGGSGPCITIDFCNPKICSGSRCIDGTPLNCTDNDPCTNDSCLKGNVCLHTPIDGCQTPTPIVGTPPPGHYTESGTTGGTHLCDRKRCPKGLECQVINHRAECVPKNHRCLDCLDLQCQKQGLSCYMVNNPTFISDDYGIVDSTCCRFTPTCKQLPK</sequence>
<accession>A0AAN7U2U9</accession>
<dbReference type="SMART" id="SM00758">
    <property type="entry name" value="PA14"/>
    <property type="match status" value="1"/>
</dbReference>
<keyword evidence="3" id="KW-0325">Glycoprotein</keyword>
<dbReference type="PROSITE" id="PS51820">
    <property type="entry name" value="PA14"/>
    <property type="match status" value="1"/>
</dbReference>
<proteinExistence type="inferred from homology"/>
<evidence type="ECO:0000313" key="7">
    <source>
        <dbReference type="Proteomes" id="UP001344447"/>
    </source>
</evidence>
<evidence type="ECO:0000256" key="4">
    <source>
        <dbReference type="SAM" id="SignalP"/>
    </source>
</evidence>
<organism evidence="6 7">
    <name type="scientific">Dictyostelium firmibasis</name>
    <dbReference type="NCBI Taxonomy" id="79012"/>
    <lineage>
        <taxon>Eukaryota</taxon>
        <taxon>Amoebozoa</taxon>
        <taxon>Evosea</taxon>
        <taxon>Eumycetozoa</taxon>
        <taxon>Dictyostelia</taxon>
        <taxon>Dictyosteliales</taxon>
        <taxon>Dictyosteliaceae</taxon>
        <taxon>Dictyostelium</taxon>
    </lineage>
</organism>
<dbReference type="PANTHER" id="PTHR31137">
    <property type="entry name" value="PROTEIN PSIB-RELATED-RELATED"/>
    <property type="match status" value="1"/>
</dbReference>
<dbReference type="PANTHER" id="PTHR31137:SF5">
    <property type="entry name" value="PROTEIN PSIQ-RELATED"/>
    <property type="match status" value="1"/>
</dbReference>
<evidence type="ECO:0000256" key="1">
    <source>
        <dbReference type="ARBA" id="ARBA00008709"/>
    </source>
</evidence>
<feature type="domain" description="PA14" evidence="5">
    <location>
        <begin position="103"/>
        <end position="247"/>
    </location>
</feature>
<comment type="caution">
    <text evidence="6">The sequence shown here is derived from an EMBL/GenBank/DDBJ whole genome shotgun (WGS) entry which is preliminary data.</text>
</comment>
<dbReference type="NCBIfam" id="TIGR02148">
    <property type="entry name" value="Fibro_Slime"/>
    <property type="match status" value="1"/>
</dbReference>
<dbReference type="InterPro" id="IPR037524">
    <property type="entry name" value="PA14/GLEYA"/>
</dbReference>
<dbReference type="Pfam" id="PF07691">
    <property type="entry name" value="PA14"/>
    <property type="match status" value="1"/>
</dbReference>
<evidence type="ECO:0000313" key="6">
    <source>
        <dbReference type="EMBL" id="KAK5575718.1"/>
    </source>
</evidence>
<keyword evidence="7" id="KW-1185">Reference proteome</keyword>
<evidence type="ECO:0000256" key="2">
    <source>
        <dbReference type="ARBA" id="ARBA00022729"/>
    </source>
</evidence>
<dbReference type="Proteomes" id="UP001344447">
    <property type="component" value="Unassembled WGS sequence"/>
</dbReference>
<feature type="chain" id="PRO_5042935792" description="PA14 domain-containing protein" evidence="4">
    <location>
        <begin position="20"/>
        <end position="804"/>
    </location>
</feature>
<feature type="signal peptide" evidence="4">
    <location>
        <begin position="1"/>
        <end position="19"/>
    </location>
</feature>
<dbReference type="InterPro" id="IPR011874">
    <property type="entry name" value="Fibro_Slime"/>
</dbReference>
<dbReference type="InterPro" id="IPR001673">
    <property type="entry name" value="S_mold_repeat"/>
</dbReference>
<evidence type="ECO:0000256" key="3">
    <source>
        <dbReference type="ARBA" id="ARBA00023180"/>
    </source>
</evidence>
<dbReference type="EMBL" id="JAVFKY010000005">
    <property type="protein sequence ID" value="KAK5575718.1"/>
    <property type="molecule type" value="Genomic_DNA"/>
</dbReference>
<comment type="similarity">
    <text evidence="1">Belongs to the prespore-cell-inducing factor family.</text>
</comment>
<dbReference type="GO" id="GO:0005576">
    <property type="term" value="C:extracellular region"/>
    <property type="evidence" value="ECO:0007669"/>
    <property type="project" value="TreeGrafter"/>
</dbReference>
<gene>
    <name evidence="6" type="ORF">RB653_006852</name>
</gene>